<keyword evidence="1" id="KW-1133">Transmembrane helix</keyword>
<keyword evidence="1" id="KW-0472">Membrane</keyword>
<organism evidence="2 3">
    <name type="scientific">Adiantum capillus-veneris</name>
    <name type="common">Maidenhair fern</name>
    <dbReference type="NCBI Taxonomy" id="13818"/>
    <lineage>
        <taxon>Eukaryota</taxon>
        <taxon>Viridiplantae</taxon>
        <taxon>Streptophyta</taxon>
        <taxon>Embryophyta</taxon>
        <taxon>Tracheophyta</taxon>
        <taxon>Polypodiopsida</taxon>
        <taxon>Polypodiidae</taxon>
        <taxon>Polypodiales</taxon>
        <taxon>Pteridineae</taxon>
        <taxon>Pteridaceae</taxon>
        <taxon>Vittarioideae</taxon>
        <taxon>Adiantum</taxon>
    </lineage>
</organism>
<reference evidence="2" key="1">
    <citation type="submission" date="2021-01" db="EMBL/GenBank/DDBJ databases">
        <title>Adiantum capillus-veneris genome.</title>
        <authorList>
            <person name="Fang Y."/>
            <person name="Liao Q."/>
        </authorList>
    </citation>
    <scope>NUCLEOTIDE SEQUENCE</scope>
    <source>
        <strain evidence="2">H3</strain>
        <tissue evidence="2">Leaf</tissue>
    </source>
</reference>
<evidence type="ECO:0000313" key="3">
    <source>
        <dbReference type="Proteomes" id="UP000886520"/>
    </source>
</evidence>
<dbReference type="Proteomes" id="UP000886520">
    <property type="component" value="Chromosome 4"/>
</dbReference>
<dbReference type="EMBL" id="JABFUD020000004">
    <property type="protein sequence ID" value="KAI5081408.1"/>
    <property type="molecule type" value="Genomic_DNA"/>
</dbReference>
<evidence type="ECO:0000256" key="1">
    <source>
        <dbReference type="SAM" id="Phobius"/>
    </source>
</evidence>
<name>A0A9D4V954_ADICA</name>
<gene>
    <name evidence="2" type="ORF">GOP47_0004591</name>
</gene>
<accession>A0A9D4V954</accession>
<sequence length="127" mass="15303">MLVPCWHALVVACHVGDIARRAHRILLYQFAFIFLSFFHSFFSSLGKKKHVYKALPACVLGRARIVVEKEIYNKEKQARKRNRKRSYTHWIEDLEKKTDTFVQFEYWSLKETCYRNFLARKQTSIHY</sequence>
<dbReference type="AlphaFoldDB" id="A0A9D4V954"/>
<proteinExistence type="predicted"/>
<feature type="transmembrane region" description="Helical" evidence="1">
    <location>
        <begin position="25"/>
        <end position="45"/>
    </location>
</feature>
<evidence type="ECO:0000313" key="2">
    <source>
        <dbReference type="EMBL" id="KAI5081408.1"/>
    </source>
</evidence>
<keyword evidence="3" id="KW-1185">Reference proteome</keyword>
<comment type="caution">
    <text evidence="2">The sequence shown here is derived from an EMBL/GenBank/DDBJ whole genome shotgun (WGS) entry which is preliminary data.</text>
</comment>
<protein>
    <submittedName>
        <fullName evidence="2">Uncharacterized protein</fullName>
    </submittedName>
</protein>
<keyword evidence="1" id="KW-0812">Transmembrane</keyword>